<comment type="caution">
    <text evidence="3">The sequence shown here is derived from an EMBL/GenBank/DDBJ whole genome shotgun (WGS) entry which is preliminary data.</text>
</comment>
<dbReference type="Proteomes" id="UP000785200">
    <property type="component" value="Unassembled WGS sequence"/>
</dbReference>
<dbReference type="PRINTS" id="PR00081">
    <property type="entry name" value="GDHRDH"/>
</dbReference>
<dbReference type="PANTHER" id="PTHR43157">
    <property type="entry name" value="PHOSPHATIDYLINOSITOL-GLYCAN BIOSYNTHESIS CLASS F PROTEIN-RELATED"/>
    <property type="match status" value="1"/>
</dbReference>
<name>A0A9P6SQX2_9HELO</name>
<gene>
    <name evidence="3" type="ORF">D0Z07_7787</name>
</gene>
<evidence type="ECO:0000256" key="2">
    <source>
        <dbReference type="RuleBase" id="RU000363"/>
    </source>
</evidence>
<evidence type="ECO:0000313" key="3">
    <source>
        <dbReference type="EMBL" id="KAG0645867.1"/>
    </source>
</evidence>
<dbReference type="OrthoDB" id="191139at2759"/>
<reference evidence="3" key="1">
    <citation type="submission" date="2019-07" db="EMBL/GenBank/DDBJ databases">
        <title>Hyphodiscus hymeniophilus genome sequencing and assembly.</title>
        <authorList>
            <person name="Kramer G."/>
            <person name="Nodwell J."/>
        </authorList>
    </citation>
    <scope>NUCLEOTIDE SEQUENCE</scope>
    <source>
        <strain evidence="3">ATCC 34498</strain>
    </source>
</reference>
<proteinExistence type="inferred from homology"/>
<dbReference type="InterPro" id="IPR036291">
    <property type="entry name" value="NAD(P)-bd_dom_sf"/>
</dbReference>
<dbReference type="AlphaFoldDB" id="A0A9P6SQX2"/>
<keyword evidence="1" id="KW-0560">Oxidoreductase</keyword>
<comment type="similarity">
    <text evidence="2">Belongs to the short-chain dehydrogenases/reductases (SDR) family.</text>
</comment>
<dbReference type="SUPFAM" id="SSF51735">
    <property type="entry name" value="NAD(P)-binding Rossmann-fold domains"/>
    <property type="match status" value="1"/>
</dbReference>
<dbReference type="PANTHER" id="PTHR43157:SF31">
    <property type="entry name" value="PHOSPHATIDYLINOSITOL-GLYCAN BIOSYNTHESIS CLASS F PROTEIN"/>
    <property type="match status" value="1"/>
</dbReference>
<protein>
    <submittedName>
        <fullName evidence="3">Translocon at the inner envelope membrane of chloroplasts 32</fullName>
    </submittedName>
</protein>
<sequence length="315" mass="34105">MIFDKTTSGDEVVRTFAEQVRGKTIVITGPSSGGLGAQTALCLSQAKPAEILLLGRDESKTSSVTEEIKSISPQTLVKFVHIDLASYSSIRAAVATIDKSVPEIDILINNAGIMAVTDYTLTPEGIESQFGSNHIGHFLFTNLLMDKILAAGKGARIINLTSIGHQMSDVRFDDYNFENGKTYDPWLAYGQSKTANILFSVALAEKLGPKGILSFAAEPGTIYTNLGRNVPPETWPAVLEMAANKGYDFKLPYKNLNQGAATTLIAALDPSLEAHSGSYLHDSVIDNTPEYAHDSKLAERLWALSEKLVGQKFSY</sequence>
<dbReference type="Gene3D" id="3.40.50.720">
    <property type="entry name" value="NAD(P)-binding Rossmann-like Domain"/>
    <property type="match status" value="1"/>
</dbReference>
<dbReference type="PRINTS" id="PR00080">
    <property type="entry name" value="SDRFAMILY"/>
</dbReference>
<dbReference type="Pfam" id="PF00106">
    <property type="entry name" value="adh_short"/>
    <property type="match status" value="1"/>
</dbReference>
<evidence type="ECO:0000313" key="4">
    <source>
        <dbReference type="Proteomes" id="UP000785200"/>
    </source>
</evidence>
<evidence type="ECO:0000256" key="1">
    <source>
        <dbReference type="ARBA" id="ARBA00023002"/>
    </source>
</evidence>
<organism evidence="3 4">
    <name type="scientific">Hyphodiscus hymeniophilus</name>
    <dbReference type="NCBI Taxonomy" id="353542"/>
    <lineage>
        <taxon>Eukaryota</taxon>
        <taxon>Fungi</taxon>
        <taxon>Dikarya</taxon>
        <taxon>Ascomycota</taxon>
        <taxon>Pezizomycotina</taxon>
        <taxon>Leotiomycetes</taxon>
        <taxon>Helotiales</taxon>
        <taxon>Hyphodiscaceae</taxon>
        <taxon>Hyphodiscus</taxon>
    </lineage>
</organism>
<keyword evidence="4" id="KW-1185">Reference proteome</keyword>
<dbReference type="EMBL" id="VNKQ01000017">
    <property type="protein sequence ID" value="KAG0645867.1"/>
    <property type="molecule type" value="Genomic_DNA"/>
</dbReference>
<dbReference type="InterPro" id="IPR002347">
    <property type="entry name" value="SDR_fam"/>
</dbReference>
<dbReference type="CDD" id="cd05327">
    <property type="entry name" value="retinol-DH_like_SDR_c_like"/>
    <property type="match status" value="1"/>
</dbReference>
<accession>A0A9P6SQX2</accession>
<dbReference type="GO" id="GO:0016491">
    <property type="term" value="F:oxidoreductase activity"/>
    <property type="evidence" value="ECO:0007669"/>
    <property type="project" value="UniProtKB-KW"/>
</dbReference>